<dbReference type="PANTHER" id="PTHR42643:SF24">
    <property type="entry name" value="IONOTROPIC RECEPTOR 60A"/>
    <property type="match status" value="1"/>
</dbReference>
<keyword evidence="3" id="KW-1003">Cell membrane</keyword>
<evidence type="ECO:0000313" key="14">
    <source>
        <dbReference type="Proteomes" id="UP000789390"/>
    </source>
</evidence>
<evidence type="ECO:0000256" key="11">
    <source>
        <dbReference type="SAM" id="SignalP"/>
    </source>
</evidence>
<reference evidence="13" key="1">
    <citation type="submission" date="2021-11" db="EMBL/GenBank/DDBJ databases">
        <authorList>
            <person name="Schell T."/>
        </authorList>
    </citation>
    <scope>NUCLEOTIDE SEQUENCE</scope>
    <source>
        <strain evidence="13">M5</strain>
    </source>
</reference>
<dbReference type="SUPFAM" id="SSF53850">
    <property type="entry name" value="Periplasmic binding protein-like II"/>
    <property type="match status" value="1"/>
</dbReference>
<sequence length="516" mass="58246">MGYLFLFIFSVWLTVLSGSYSTNQLNGQHLRVIWPRWSGNPKGLSGPLKGGVVLEYLSARLNFTYEMVRVTEELEPAVGRGQMNYVIDEQCDLLIQNVLATTRRNQIVDLTLPWVYDSSAFLIPVPDESANINAIVKPFQWPIWLGLGLSIVCVIAVLNMMQYYLDYRYKKETEAINKIQSNTTTKEKGLLRAGDQYLYVYGNLLAQGEQCTSKRLPIRLVAGVWCVASFIFVQAYNSTLFTYVVTPVRHPLINSIYDIFENPEINLLVRTGTIDLLLKRNNNTGVFLKIEKELDSNPNSRCASASDCVRRITPGSTNIYFEASNYLKDAIRTEFLKTGKCHLQLAKEGFTGVTSSFALPKNSPYTQSITQGILQLHQTGIIDYWDLWFRPMPPQCDGKPVKIRKQKSPPGNGKPSRLSLKNLTGAFVILIFGMSLSFLVFLCEKIISMMSKNRRISSSRKSVEESPPLYIENELPPPISNKDSTAEESFNVIQVQVIVESVDDPNDETLLQTPME</sequence>
<dbReference type="GO" id="GO:0050906">
    <property type="term" value="P:detection of stimulus involved in sensory perception"/>
    <property type="evidence" value="ECO:0007669"/>
    <property type="project" value="UniProtKB-ARBA"/>
</dbReference>
<evidence type="ECO:0000256" key="4">
    <source>
        <dbReference type="ARBA" id="ARBA00022692"/>
    </source>
</evidence>
<evidence type="ECO:0000256" key="10">
    <source>
        <dbReference type="SAM" id="Phobius"/>
    </source>
</evidence>
<keyword evidence="7" id="KW-0675">Receptor</keyword>
<feature type="transmembrane region" description="Helical" evidence="10">
    <location>
        <begin position="141"/>
        <end position="161"/>
    </location>
</feature>
<gene>
    <name evidence="13" type="ORF">DGAL_LOCUS7401</name>
</gene>
<accession>A0A8J2WMH9</accession>
<dbReference type="AlphaFoldDB" id="A0A8J2WMH9"/>
<dbReference type="Proteomes" id="UP000789390">
    <property type="component" value="Unassembled WGS sequence"/>
</dbReference>
<evidence type="ECO:0000256" key="7">
    <source>
        <dbReference type="ARBA" id="ARBA00023170"/>
    </source>
</evidence>
<evidence type="ECO:0000256" key="1">
    <source>
        <dbReference type="ARBA" id="ARBA00004651"/>
    </source>
</evidence>
<keyword evidence="8" id="KW-0325">Glycoprotein</keyword>
<evidence type="ECO:0000259" key="12">
    <source>
        <dbReference type="Pfam" id="PF00060"/>
    </source>
</evidence>
<evidence type="ECO:0000313" key="13">
    <source>
        <dbReference type="EMBL" id="CAH0104494.1"/>
    </source>
</evidence>
<feature type="domain" description="Ionotropic glutamate receptor C-terminal" evidence="12">
    <location>
        <begin position="141"/>
        <end position="434"/>
    </location>
</feature>
<dbReference type="GO" id="GO:0005886">
    <property type="term" value="C:plasma membrane"/>
    <property type="evidence" value="ECO:0007669"/>
    <property type="project" value="UniProtKB-SubCell"/>
</dbReference>
<dbReference type="InterPro" id="IPR001320">
    <property type="entry name" value="Iontro_rcpt_C"/>
</dbReference>
<dbReference type="InterPro" id="IPR052192">
    <property type="entry name" value="Insect_Ionotropic_Sensory_Rcpt"/>
</dbReference>
<feature type="signal peptide" evidence="11">
    <location>
        <begin position="1"/>
        <end position="18"/>
    </location>
</feature>
<evidence type="ECO:0000256" key="6">
    <source>
        <dbReference type="ARBA" id="ARBA00023136"/>
    </source>
</evidence>
<proteinExistence type="inferred from homology"/>
<keyword evidence="11" id="KW-0732">Signal</keyword>
<dbReference type="Pfam" id="PF00060">
    <property type="entry name" value="Lig_chan"/>
    <property type="match status" value="1"/>
</dbReference>
<keyword evidence="5 10" id="KW-1133">Transmembrane helix</keyword>
<evidence type="ECO:0000256" key="9">
    <source>
        <dbReference type="SAM" id="MobiDB-lite"/>
    </source>
</evidence>
<protein>
    <recommendedName>
        <fullName evidence="12">Ionotropic glutamate receptor C-terminal domain-containing protein</fullName>
    </recommendedName>
</protein>
<organism evidence="13 14">
    <name type="scientific">Daphnia galeata</name>
    <dbReference type="NCBI Taxonomy" id="27404"/>
    <lineage>
        <taxon>Eukaryota</taxon>
        <taxon>Metazoa</taxon>
        <taxon>Ecdysozoa</taxon>
        <taxon>Arthropoda</taxon>
        <taxon>Crustacea</taxon>
        <taxon>Branchiopoda</taxon>
        <taxon>Diplostraca</taxon>
        <taxon>Cladocera</taxon>
        <taxon>Anomopoda</taxon>
        <taxon>Daphniidae</taxon>
        <taxon>Daphnia</taxon>
    </lineage>
</organism>
<comment type="caution">
    <text evidence="13">The sequence shown here is derived from an EMBL/GenBank/DDBJ whole genome shotgun (WGS) entry which is preliminary data.</text>
</comment>
<evidence type="ECO:0000256" key="8">
    <source>
        <dbReference type="ARBA" id="ARBA00023180"/>
    </source>
</evidence>
<comment type="subcellular location">
    <subcellularLocation>
        <location evidence="1">Cell membrane</location>
        <topology evidence="1">Multi-pass membrane protein</topology>
    </subcellularLocation>
</comment>
<dbReference type="OrthoDB" id="8182981at2759"/>
<feature type="transmembrane region" description="Helical" evidence="10">
    <location>
        <begin position="216"/>
        <end position="236"/>
    </location>
</feature>
<name>A0A8J2WMH9_9CRUS</name>
<dbReference type="FunFam" id="1.10.287.70:FF:000302">
    <property type="entry name" value="Uncharacterized protein"/>
    <property type="match status" value="1"/>
</dbReference>
<keyword evidence="14" id="KW-1185">Reference proteome</keyword>
<feature type="region of interest" description="Disordered" evidence="9">
    <location>
        <begin position="457"/>
        <end position="483"/>
    </location>
</feature>
<keyword evidence="4 10" id="KW-0812">Transmembrane</keyword>
<evidence type="ECO:0000256" key="3">
    <source>
        <dbReference type="ARBA" id="ARBA00022475"/>
    </source>
</evidence>
<comment type="similarity">
    <text evidence="2">Belongs to the glutamate-gated ion channel (TC 1.A.10.1) family.</text>
</comment>
<evidence type="ECO:0000256" key="2">
    <source>
        <dbReference type="ARBA" id="ARBA00008685"/>
    </source>
</evidence>
<evidence type="ECO:0000256" key="5">
    <source>
        <dbReference type="ARBA" id="ARBA00022989"/>
    </source>
</evidence>
<dbReference type="GO" id="GO:0015276">
    <property type="term" value="F:ligand-gated monoatomic ion channel activity"/>
    <property type="evidence" value="ECO:0007669"/>
    <property type="project" value="InterPro"/>
</dbReference>
<feature type="chain" id="PRO_5035234569" description="Ionotropic glutamate receptor C-terminal domain-containing protein" evidence="11">
    <location>
        <begin position="19"/>
        <end position="516"/>
    </location>
</feature>
<dbReference type="PANTHER" id="PTHR42643">
    <property type="entry name" value="IONOTROPIC RECEPTOR 20A-RELATED"/>
    <property type="match status" value="1"/>
</dbReference>
<dbReference type="Gene3D" id="1.10.287.70">
    <property type="match status" value="1"/>
</dbReference>
<dbReference type="EMBL" id="CAKKLH010000144">
    <property type="protein sequence ID" value="CAH0104494.1"/>
    <property type="molecule type" value="Genomic_DNA"/>
</dbReference>
<keyword evidence="6 10" id="KW-0472">Membrane</keyword>
<feature type="transmembrane region" description="Helical" evidence="10">
    <location>
        <begin position="423"/>
        <end position="443"/>
    </location>
</feature>